<evidence type="ECO:0000313" key="3">
    <source>
        <dbReference type="Proteomes" id="UP000564378"/>
    </source>
</evidence>
<dbReference type="InterPro" id="IPR011990">
    <property type="entry name" value="TPR-like_helical_dom_sf"/>
</dbReference>
<dbReference type="EMBL" id="JACJVJ010000001">
    <property type="protein sequence ID" value="MBC2776736.1"/>
    <property type="molecule type" value="Genomic_DNA"/>
</dbReference>
<sequence>MPLESMNGPDAIRIRKANTQSTWGVRAEENRVEPIAKPAFDVPFELIPGEPIFTIGSCFARNVEAELLARGFKIPMRQLFNTPAFEGLAPEIVNNFGTPSIYNEFAWAFGEERFDEAKAIVEVGENRYADLHIVNSVRPGPLDDVLARRRGLMEATRTLADCRVLVMTLGLAEVWWDEEAQTYLNTVPLPGVMKAMPGRFSLHVLSFEECHDYLRRALDLAFKHGRDDLRVILTVSPVPMFATHRREDVLVANSYSKSVLRAVAEQIVTADQRIVYFPSYESIMLSDRRIAWMDDFVHVTRPMVEFNIARMVDAYTGRPESTEQLLPGAGDFSTESAEALLLAEKARQARTAGDDDFFDRHAAEAAGSPAFAIEFARFLMENDRPADAVEAIAGLERSEAVLLRAEALLAMGEYAAAEETVRPLCNAQTKGNLPWHILLDSAVKQGKADAVFAVERDWLEAKPRQQPVIVTRTGMALGRVGEHAAAIERLSEIAEGGHEASAAAAIACATAMLASGDPDGAVAMLKKVTPRTEWQIKRIRRLHNQARKARAAAR</sequence>
<dbReference type="InterPro" id="IPR014982">
    <property type="entry name" value="GSCFA"/>
</dbReference>
<gene>
    <name evidence="2" type="ORF">H6P80_03800</name>
</gene>
<reference evidence="2 3" key="1">
    <citation type="submission" date="2020-08" db="EMBL/GenBank/DDBJ databases">
        <title>Draft genome sequence of Parasphingopyxis sp. GrpM-11.</title>
        <authorList>
            <person name="Oh J."/>
            <person name="Roh D.-H."/>
        </authorList>
    </citation>
    <scope>NUCLEOTIDE SEQUENCE [LARGE SCALE GENOMIC DNA]</scope>
    <source>
        <strain evidence="2 3">GrpM-11</strain>
    </source>
</reference>
<organism evidence="2 3">
    <name type="scientific">Parasphingopyxis marina</name>
    <dbReference type="NCBI Taxonomy" id="2761622"/>
    <lineage>
        <taxon>Bacteria</taxon>
        <taxon>Pseudomonadati</taxon>
        <taxon>Pseudomonadota</taxon>
        <taxon>Alphaproteobacteria</taxon>
        <taxon>Sphingomonadales</taxon>
        <taxon>Sphingomonadaceae</taxon>
        <taxon>Parasphingopyxis</taxon>
    </lineage>
</organism>
<dbReference type="Pfam" id="PF08885">
    <property type="entry name" value="GSCFA"/>
    <property type="match status" value="1"/>
</dbReference>
<proteinExistence type="predicted"/>
<keyword evidence="3" id="KW-1185">Reference proteome</keyword>
<evidence type="ECO:0000259" key="1">
    <source>
        <dbReference type="Pfam" id="PF08885"/>
    </source>
</evidence>
<feature type="domain" description="GSCFA" evidence="1">
    <location>
        <begin position="52"/>
        <end position="308"/>
    </location>
</feature>
<dbReference type="AlphaFoldDB" id="A0A842HUJ0"/>
<dbReference type="Proteomes" id="UP000564378">
    <property type="component" value="Unassembled WGS sequence"/>
</dbReference>
<dbReference type="RefSeq" id="WP_185799997.1">
    <property type="nucleotide sequence ID" value="NZ_JACJVJ010000001.1"/>
</dbReference>
<accession>A0A842HUJ0</accession>
<name>A0A842HUJ0_9SPHN</name>
<protein>
    <submittedName>
        <fullName evidence="2">GSCFA domain-containing protein</fullName>
    </submittedName>
</protein>
<comment type="caution">
    <text evidence="2">The sequence shown here is derived from an EMBL/GenBank/DDBJ whole genome shotgun (WGS) entry which is preliminary data.</text>
</comment>
<dbReference type="Gene3D" id="1.25.40.10">
    <property type="entry name" value="Tetratricopeptide repeat domain"/>
    <property type="match status" value="1"/>
</dbReference>
<evidence type="ECO:0000313" key="2">
    <source>
        <dbReference type="EMBL" id="MBC2776736.1"/>
    </source>
</evidence>